<feature type="compositionally biased region" description="Low complexity" evidence="1">
    <location>
        <begin position="65"/>
        <end position="116"/>
    </location>
</feature>
<evidence type="ECO:0000313" key="3">
    <source>
        <dbReference type="Proteomes" id="UP000257317"/>
    </source>
</evidence>
<protein>
    <recommendedName>
        <fullName evidence="4">Lipoprotein</fullName>
    </recommendedName>
</protein>
<feature type="compositionally biased region" description="Basic and acidic residues" evidence="1">
    <location>
        <begin position="47"/>
        <end position="64"/>
    </location>
</feature>
<feature type="compositionally biased region" description="Basic and acidic residues" evidence="1">
    <location>
        <begin position="19"/>
        <end position="36"/>
    </location>
</feature>
<feature type="region of interest" description="Disordered" evidence="1">
    <location>
        <begin position="18"/>
        <end position="165"/>
    </location>
</feature>
<name>A0A2Z6T824_9LACO</name>
<dbReference type="RefSeq" id="WP_117118309.1">
    <property type="nucleotide sequence ID" value="NZ_BFBY01000006.1"/>
</dbReference>
<keyword evidence="3" id="KW-1185">Reference proteome</keyword>
<feature type="compositionally biased region" description="Polar residues" evidence="1">
    <location>
        <begin position="122"/>
        <end position="154"/>
    </location>
</feature>
<gene>
    <name evidence="2" type="ORF">LrDSM24759_08850</name>
</gene>
<dbReference type="AlphaFoldDB" id="A0A2Z6T824"/>
<evidence type="ECO:0000256" key="1">
    <source>
        <dbReference type="SAM" id="MobiDB-lite"/>
    </source>
</evidence>
<comment type="caution">
    <text evidence="2">The sequence shown here is derived from an EMBL/GenBank/DDBJ whole genome shotgun (WGS) entry which is preliminary data.</text>
</comment>
<sequence length="165" mass="17981">MKKIVLGSIMVLLLTTAGCREDPDAHIIKHPKETSKVKTSHKKKTPKKETHKKEQAKTEKKNTDTTDAATNSSSVSSDGNQNQPDNSQASSAQNASQNQTSSNYNNNTSPNYYQPSRPAYNYTPSYTAPVSRPSTSNANNQTPTQPSVDTSDNNETVDSESDMAE</sequence>
<evidence type="ECO:0008006" key="4">
    <source>
        <dbReference type="Google" id="ProtNLM"/>
    </source>
</evidence>
<reference evidence="3" key="1">
    <citation type="submission" date="2018-03" db="EMBL/GenBank/DDBJ databases">
        <title>New taxa in the Lactobacillus gasseri group.</title>
        <authorList>
            <person name="Tanizawa Y."/>
            <person name="Tohno M."/>
            <person name="Endo A."/>
            <person name="Arita M."/>
        </authorList>
    </citation>
    <scope>NUCLEOTIDE SEQUENCE [LARGE SCALE GENOMIC DNA]</scope>
    <source>
        <strain evidence="3">DSM 24759</strain>
    </source>
</reference>
<accession>A0A2Z6T824</accession>
<dbReference type="Proteomes" id="UP000257317">
    <property type="component" value="Unassembled WGS sequence"/>
</dbReference>
<organism evidence="2 3">
    <name type="scientific">Lactobacillus rodentium</name>
    <dbReference type="NCBI Taxonomy" id="947835"/>
    <lineage>
        <taxon>Bacteria</taxon>
        <taxon>Bacillati</taxon>
        <taxon>Bacillota</taxon>
        <taxon>Bacilli</taxon>
        <taxon>Lactobacillales</taxon>
        <taxon>Lactobacillaceae</taxon>
        <taxon>Lactobacillus</taxon>
    </lineage>
</organism>
<proteinExistence type="predicted"/>
<dbReference type="EMBL" id="BFBY01000006">
    <property type="protein sequence ID" value="GBG04971.1"/>
    <property type="molecule type" value="Genomic_DNA"/>
</dbReference>
<evidence type="ECO:0000313" key="2">
    <source>
        <dbReference type="EMBL" id="GBG04971.1"/>
    </source>
</evidence>
<dbReference type="PROSITE" id="PS51257">
    <property type="entry name" value="PROKAR_LIPOPROTEIN"/>
    <property type="match status" value="1"/>
</dbReference>
<feature type="compositionally biased region" description="Acidic residues" evidence="1">
    <location>
        <begin position="155"/>
        <end position="165"/>
    </location>
</feature>